<comment type="caution">
    <text evidence="1">The sequence shown here is derived from an EMBL/GenBank/DDBJ whole genome shotgun (WGS) entry which is preliminary data.</text>
</comment>
<evidence type="ECO:0000313" key="1">
    <source>
        <dbReference type="EMBL" id="MDT2599638.1"/>
    </source>
</evidence>
<organism evidence="1 2">
    <name type="scientific">Enterococcus hulanensis</name>
    <dbReference type="NCBI Taxonomy" id="2559929"/>
    <lineage>
        <taxon>Bacteria</taxon>
        <taxon>Bacillati</taxon>
        <taxon>Bacillota</taxon>
        <taxon>Bacilli</taxon>
        <taxon>Lactobacillales</taxon>
        <taxon>Enterococcaceae</taxon>
        <taxon>Enterococcus</taxon>
    </lineage>
</organism>
<protein>
    <submittedName>
        <fullName evidence="1">Uncharacterized protein</fullName>
    </submittedName>
</protein>
<keyword evidence="2" id="KW-1185">Reference proteome</keyword>
<proteinExistence type="predicted"/>
<reference evidence="1 2" key="1">
    <citation type="submission" date="2023-03" db="EMBL/GenBank/DDBJ databases">
        <authorList>
            <person name="Shen W."/>
            <person name="Cai J."/>
        </authorList>
    </citation>
    <scope>NUCLEOTIDE SEQUENCE [LARGE SCALE GENOMIC DNA]</scope>
    <source>
        <strain evidence="1 2">D6-4</strain>
    </source>
</reference>
<sequence length="55" mass="6788">MMILILFILCIIGLTAIKQWKKYQSKLIYWERINELEEQRKNQILRRALINQQLK</sequence>
<dbReference type="Proteomes" id="UP001252875">
    <property type="component" value="Unassembled WGS sequence"/>
</dbReference>
<evidence type="ECO:0000313" key="2">
    <source>
        <dbReference type="Proteomes" id="UP001252875"/>
    </source>
</evidence>
<name>A0ABU3EXN8_9ENTE</name>
<accession>A0ABU3EXN8</accession>
<dbReference type="RefSeq" id="WP_171004907.1">
    <property type="nucleotide sequence ID" value="NZ_BJED01000007.1"/>
</dbReference>
<gene>
    <name evidence="1" type="ORF">P7D85_07615</name>
</gene>
<dbReference type="EMBL" id="JARPYI010000003">
    <property type="protein sequence ID" value="MDT2599638.1"/>
    <property type="molecule type" value="Genomic_DNA"/>
</dbReference>